<accession>A0A8J5V7E2</accession>
<feature type="region of interest" description="Disordered" evidence="1">
    <location>
        <begin position="1"/>
        <end position="45"/>
    </location>
</feature>
<proteinExistence type="predicted"/>
<evidence type="ECO:0000313" key="2">
    <source>
        <dbReference type="EMBL" id="KAG8052830.1"/>
    </source>
</evidence>
<dbReference type="PANTHER" id="PTHR37265:SF5">
    <property type="entry name" value="OS01G0195300 PROTEIN"/>
    <property type="match status" value="1"/>
</dbReference>
<protein>
    <submittedName>
        <fullName evidence="2">Uncharacterized protein</fullName>
    </submittedName>
</protein>
<dbReference type="AlphaFoldDB" id="A0A8J5V7E2"/>
<gene>
    <name evidence="2" type="ORF">GUJ93_ZPchr0001g33030</name>
</gene>
<feature type="compositionally biased region" description="Pro residues" evidence="1">
    <location>
        <begin position="120"/>
        <end position="132"/>
    </location>
</feature>
<feature type="region of interest" description="Disordered" evidence="1">
    <location>
        <begin position="115"/>
        <end position="143"/>
    </location>
</feature>
<name>A0A8J5V7E2_ZIZPA</name>
<dbReference type="EMBL" id="JAAALK010000288">
    <property type="protein sequence ID" value="KAG8052830.1"/>
    <property type="molecule type" value="Genomic_DNA"/>
</dbReference>
<keyword evidence="3" id="KW-1185">Reference proteome</keyword>
<reference evidence="2" key="2">
    <citation type="submission" date="2021-02" db="EMBL/GenBank/DDBJ databases">
        <authorList>
            <person name="Kimball J.A."/>
            <person name="Haas M.W."/>
            <person name="Macchietto M."/>
            <person name="Kono T."/>
            <person name="Duquette J."/>
            <person name="Shao M."/>
        </authorList>
    </citation>
    <scope>NUCLEOTIDE SEQUENCE</scope>
    <source>
        <tissue evidence="2">Fresh leaf tissue</tissue>
    </source>
</reference>
<evidence type="ECO:0000256" key="1">
    <source>
        <dbReference type="SAM" id="MobiDB-lite"/>
    </source>
</evidence>
<feature type="compositionally biased region" description="Acidic residues" evidence="1">
    <location>
        <begin position="71"/>
        <end position="81"/>
    </location>
</feature>
<dbReference type="OrthoDB" id="783490at2759"/>
<comment type="caution">
    <text evidence="2">The sequence shown here is derived from an EMBL/GenBank/DDBJ whole genome shotgun (WGS) entry which is preliminary data.</text>
</comment>
<feature type="region of interest" description="Disordered" evidence="1">
    <location>
        <begin position="66"/>
        <end position="89"/>
    </location>
</feature>
<organism evidence="2 3">
    <name type="scientific">Zizania palustris</name>
    <name type="common">Northern wild rice</name>
    <dbReference type="NCBI Taxonomy" id="103762"/>
    <lineage>
        <taxon>Eukaryota</taxon>
        <taxon>Viridiplantae</taxon>
        <taxon>Streptophyta</taxon>
        <taxon>Embryophyta</taxon>
        <taxon>Tracheophyta</taxon>
        <taxon>Spermatophyta</taxon>
        <taxon>Magnoliopsida</taxon>
        <taxon>Liliopsida</taxon>
        <taxon>Poales</taxon>
        <taxon>Poaceae</taxon>
        <taxon>BOP clade</taxon>
        <taxon>Oryzoideae</taxon>
        <taxon>Oryzeae</taxon>
        <taxon>Zizaniinae</taxon>
        <taxon>Zizania</taxon>
    </lineage>
</organism>
<evidence type="ECO:0000313" key="3">
    <source>
        <dbReference type="Proteomes" id="UP000729402"/>
    </source>
</evidence>
<sequence length="177" mass="18421">MEVEEDASAVAVGGALKRKRGGGGDGCGGEVMREDDDDDKEEEEAYEGIAEESVAELMRWLEMEISSAPGQEEEEELEADESPAAAPGFVTMNGNEESCGPSFSAASSTVMASVDTRAGAPPPPPVPWPFPPVSSSAAGDDHDDAAVAEFADEEWLVELLSSGPALQDEQLATSLSS</sequence>
<dbReference type="Proteomes" id="UP000729402">
    <property type="component" value="Unassembled WGS sequence"/>
</dbReference>
<feature type="compositionally biased region" description="Acidic residues" evidence="1">
    <location>
        <begin position="33"/>
        <end position="45"/>
    </location>
</feature>
<dbReference type="PANTHER" id="PTHR37265">
    <property type="entry name" value="OS01G0195300 PROTEIN"/>
    <property type="match status" value="1"/>
</dbReference>
<reference evidence="2" key="1">
    <citation type="journal article" date="2021" name="bioRxiv">
        <title>Whole Genome Assembly and Annotation of Northern Wild Rice, Zizania palustris L., Supports a Whole Genome Duplication in the Zizania Genus.</title>
        <authorList>
            <person name="Haas M."/>
            <person name="Kono T."/>
            <person name="Macchietto M."/>
            <person name="Millas R."/>
            <person name="McGilp L."/>
            <person name="Shao M."/>
            <person name="Duquette J."/>
            <person name="Hirsch C.N."/>
            <person name="Kimball J."/>
        </authorList>
    </citation>
    <scope>NUCLEOTIDE SEQUENCE</scope>
    <source>
        <tissue evidence="2">Fresh leaf tissue</tissue>
    </source>
</reference>